<dbReference type="EMBL" id="AWWV01010231">
    <property type="protein sequence ID" value="OMO80997.1"/>
    <property type="molecule type" value="Genomic_DNA"/>
</dbReference>
<sequence length="39" mass="4709">FQKTSNDCFSFLTVRTERDRKSNFHLLESDVAYSSYEMR</sequence>
<gene>
    <name evidence="1" type="ORF">CCACVL1_12661</name>
</gene>
<dbReference type="AlphaFoldDB" id="A0A1R3IEJ7"/>
<name>A0A1R3IEJ7_COCAP</name>
<keyword evidence="2" id="KW-1185">Reference proteome</keyword>
<protein>
    <submittedName>
        <fullName evidence="1">Uncharacterized protein</fullName>
    </submittedName>
</protein>
<organism evidence="1 2">
    <name type="scientific">Corchorus capsularis</name>
    <name type="common">Jute</name>
    <dbReference type="NCBI Taxonomy" id="210143"/>
    <lineage>
        <taxon>Eukaryota</taxon>
        <taxon>Viridiplantae</taxon>
        <taxon>Streptophyta</taxon>
        <taxon>Embryophyta</taxon>
        <taxon>Tracheophyta</taxon>
        <taxon>Spermatophyta</taxon>
        <taxon>Magnoliopsida</taxon>
        <taxon>eudicotyledons</taxon>
        <taxon>Gunneridae</taxon>
        <taxon>Pentapetalae</taxon>
        <taxon>rosids</taxon>
        <taxon>malvids</taxon>
        <taxon>Malvales</taxon>
        <taxon>Malvaceae</taxon>
        <taxon>Grewioideae</taxon>
        <taxon>Apeibeae</taxon>
        <taxon>Corchorus</taxon>
    </lineage>
</organism>
<reference evidence="1 2" key="1">
    <citation type="submission" date="2013-09" db="EMBL/GenBank/DDBJ databases">
        <title>Corchorus capsularis genome sequencing.</title>
        <authorList>
            <person name="Alam M."/>
            <person name="Haque M.S."/>
            <person name="Islam M.S."/>
            <person name="Emdad E.M."/>
            <person name="Islam M.M."/>
            <person name="Ahmed B."/>
            <person name="Halim A."/>
            <person name="Hossen Q.M.M."/>
            <person name="Hossain M.Z."/>
            <person name="Ahmed R."/>
            <person name="Khan M.M."/>
            <person name="Islam R."/>
            <person name="Rashid M.M."/>
            <person name="Khan S.A."/>
            <person name="Rahman M.S."/>
            <person name="Alam M."/>
        </authorList>
    </citation>
    <scope>NUCLEOTIDE SEQUENCE [LARGE SCALE GENOMIC DNA]</scope>
    <source>
        <strain evidence="2">cv. CVL-1</strain>
        <tissue evidence="1">Whole seedling</tissue>
    </source>
</reference>
<dbReference type="Gramene" id="OMO80997">
    <property type="protein sequence ID" value="OMO80997"/>
    <property type="gene ID" value="CCACVL1_12661"/>
</dbReference>
<comment type="caution">
    <text evidence="1">The sequence shown here is derived from an EMBL/GenBank/DDBJ whole genome shotgun (WGS) entry which is preliminary data.</text>
</comment>
<evidence type="ECO:0000313" key="1">
    <source>
        <dbReference type="EMBL" id="OMO80997.1"/>
    </source>
</evidence>
<feature type="non-terminal residue" evidence="1">
    <location>
        <position position="1"/>
    </location>
</feature>
<accession>A0A1R3IEJ7</accession>
<dbReference type="Proteomes" id="UP000188268">
    <property type="component" value="Unassembled WGS sequence"/>
</dbReference>
<proteinExistence type="predicted"/>
<evidence type="ECO:0000313" key="2">
    <source>
        <dbReference type="Proteomes" id="UP000188268"/>
    </source>
</evidence>